<evidence type="ECO:0000313" key="10">
    <source>
        <dbReference type="EMBL" id="QCQ22759.1"/>
    </source>
</evidence>
<dbReference type="OrthoDB" id="9778062at2"/>
<keyword evidence="6 9" id="KW-0812">Transmembrane</keyword>
<dbReference type="PANTHER" id="PTHR33529">
    <property type="entry name" value="SLR0882 PROTEIN-RELATED"/>
    <property type="match status" value="1"/>
</dbReference>
<dbReference type="InterPro" id="IPR030922">
    <property type="entry name" value="LptF"/>
</dbReference>
<comment type="subcellular location">
    <subcellularLocation>
        <location evidence="1">Cell inner membrane</location>
        <topology evidence="1">Multi-pass membrane protein</topology>
    </subcellularLocation>
</comment>
<evidence type="ECO:0000313" key="11">
    <source>
        <dbReference type="Proteomes" id="UP000298602"/>
    </source>
</evidence>
<evidence type="ECO:0000256" key="6">
    <source>
        <dbReference type="ARBA" id="ARBA00022692"/>
    </source>
</evidence>
<evidence type="ECO:0000256" key="5">
    <source>
        <dbReference type="ARBA" id="ARBA00022519"/>
    </source>
</evidence>
<dbReference type="GO" id="GO:0043190">
    <property type="term" value="C:ATP-binding cassette (ABC) transporter complex"/>
    <property type="evidence" value="ECO:0007669"/>
    <property type="project" value="InterPro"/>
</dbReference>
<evidence type="ECO:0000256" key="8">
    <source>
        <dbReference type="ARBA" id="ARBA00023136"/>
    </source>
</evidence>
<proteinExistence type="predicted"/>
<reference evidence="10 11" key="1">
    <citation type="submission" date="2019-05" db="EMBL/GenBank/DDBJ databases">
        <title>The Complete Genome Sequence of the n-alkane-degrading Desulfoglaeba alkanexedens ALDC reveals multiple alkylsuccinate synthase gene clusters.</title>
        <authorList>
            <person name="Callaghan A.V."/>
            <person name="Davidova I.A."/>
            <person name="Duncan K.E."/>
            <person name="Morris B."/>
            <person name="McInerney M.J."/>
        </authorList>
    </citation>
    <scope>NUCLEOTIDE SEQUENCE [LARGE SCALE GENOMIC DNA]</scope>
    <source>
        <strain evidence="10 11">ALDC</strain>
    </source>
</reference>
<dbReference type="PANTHER" id="PTHR33529:SF7">
    <property type="entry name" value="LIPOPOLYSACCHARIDE EXPORT SYSTEM PERMEASE PROTEIN LPTF"/>
    <property type="match status" value="1"/>
</dbReference>
<keyword evidence="4" id="KW-1003">Cell membrane</keyword>
<name>A0A4P8L4B7_9BACT</name>
<accession>A0A4P8L4B7</accession>
<reference evidence="10 11" key="2">
    <citation type="submission" date="2019-05" db="EMBL/GenBank/DDBJ databases">
        <authorList>
            <person name="Suflita J.M."/>
            <person name="Marks C.R."/>
        </authorList>
    </citation>
    <scope>NUCLEOTIDE SEQUENCE [LARGE SCALE GENOMIC DNA]</scope>
    <source>
        <strain evidence="10 11">ALDC</strain>
    </source>
</reference>
<organism evidence="10 11">
    <name type="scientific">Desulfoglaeba alkanexedens ALDC</name>
    <dbReference type="NCBI Taxonomy" id="980445"/>
    <lineage>
        <taxon>Bacteria</taxon>
        <taxon>Pseudomonadati</taxon>
        <taxon>Thermodesulfobacteriota</taxon>
        <taxon>Syntrophobacteria</taxon>
        <taxon>Syntrophobacterales</taxon>
        <taxon>Syntrophobacteraceae</taxon>
        <taxon>Desulfoglaeba</taxon>
    </lineage>
</organism>
<gene>
    <name evidence="10" type="primary">lptF</name>
    <name evidence="10" type="ORF">FDQ92_11580</name>
</gene>
<evidence type="ECO:0000256" key="7">
    <source>
        <dbReference type="ARBA" id="ARBA00022989"/>
    </source>
</evidence>
<dbReference type="Proteomes" id="UP000298602">
    <property type="component" value="Chromosome"/>
</dbReference>
<evidence type="ECO:0000256" key="1">
    <source>
        <dbReference type="ARBA" id="ARBA00004429"/>
    </source>
</evidence>
<feature type="transmembrane region" description="Helical" evidence="9">
    <location>
        <begin position="20"/>
        <end position="41"/>
    </location>
</feature>
<feature type="transmembrane region" description="Helical" evidence="9">
    <location>
        <begin position="61"/>
        <end position="82"/>
    </location>
</feature>
<keyword evidence="3" id="KW-0813">Transport</keyword>
<evidence type="ECO:0000256" key="3">
    <source>
        <dbReference type="ARBA" id="ARBA00022448"/>
    </source>
</evidence>
<dbReference type="EMBL" id="CP040098">
    <property type="protein sequence ID" value="QCQ22759.1"/>
    <property type="molecule type" value="Genomic_DNA"/>
</dbReference>
<dbReference type="KEGG" id="dax:FDQ92_11580"/>
<keyword evidence="5" id="KW-0997">Cell inner membrane</keyword>
<protein>
    <recommendedName>
        <fullName evidence="2">Lipopolysaccharide export system permease protein LptF</fullName>
    </recommendedName>
</protein>
<keyword evidence="7 9" id="KW-1133">Transmembrane helix</keyword>
<sequence>MFGAVLILERYIVREITARMVEVCAVLTMIFAGYSAVRFLNDAVNGLLSGETVVALVGLKVLIALEVLLPVTLYLAVVVALSRMHADSEITAMEACGVGPGRIVISVLSLALFLGLVVASLSLFVRPWAYEKIYALEAKGKEEFDIAKVEAGRFYELGEEVVFFAEKLDPAENRAVKVWVWELESDSRKVTTARNAHQINGPGEGQKVIVFRDGYHYVLNQKTEGDLMIHFSENVFRLDTDRTPPAEYRRKAASTLHLARSPEPEDVAELQWRLSTGISTVLLALLAIPLSRVAPRRDKYGKVTLAIVLFFVFYNFNLIAKTWVEEQVVGAVPGIWWVTALLGVLVLIMLPGRNPLSRLLGRRSLIRGEPLS</sequence>
<feature type="transmembrane region" description="Helical" evidence="9">
    <location>
        <begin position="303"/>
        <end position="323"/>
    </location>
</feature>
<dbReference type="Pfam" id="PF03739">
    <property type="entry name" value="LptF_LptG"/>
    <property type="match status" value="1"/>
</dbReference>
<dbReference type="RefSeq" id="WP_137425043.1">
    <property type="nucleotide sequence ID" value="NZ_CP040098.1"/>
</dbReference>
<evidence type="ECO:0000256" key="9">
    <source>
        <dbReference type="SAM" id="Phobius"/>
    </source>
</evidence>
<evidence type="ECO:0000256" key="4">
    <source>
        <dbReference type="ARBA" id="ARBA00022475"/>
    </source>
</evidence>
<dbReference type="GO" id="GO:0015920">
    <property type="term" value="P:lipopolysaccharide transport"/>
    <property type="evidence" value="ECO:0007669"/>
    <property type="project" value="TreeGrafter"/>
</dbReference>
<dbReference type="AlphaFoldDB" id="A0A4P8L4B7"/>
<feature type="transmembrane region" description="Helical" evidence="9">
    <location>
        <begin position="335"/>
        <end position="352"/>
    </location>
</feature>
<keyword evidence="8 9" id="KW-0472">Membrane</keyword>
<dbReference type="NCBIfam" id="TIGR04407">
    <property type="entry name" value="LptF_YjgP"/>
    <property type="match status" value="1"/>
</dbReference>
<feature type="transmembrane region" description="Helical" evidence="9">
    <location>
        <begin position="270"/>
        <end position="291"/>
    </location>
</feature>
<dbReference type="InterPro" id="IPR005495">
    <property type="entry name" value="LptG/LptF_permease"/>
</dbReference>
<dbReference type="GO" id="GO:0055085">
    <property type="term" value="P:transmembrane transport"/>
    <property type="evidence" value="ECO:0007669"/>
    <property type="project" value="InterPro"/>
</dbReference>
<feature type="transmembrane region" description="Helical" evidence="9">
    <location>
        <begin position="103"/>
        <end position="125"/>
    </location>
</feature>
<keyword evidence="11" id="KW-1185">Reference proteome</keyword>
<evidence type="ECO:0000256" key="2">
    <source>
        <dbReference type="ARBA" id="ARBA00014213"/>
    </source>
</evidence>